<dbReference type="GO" id="GO:0000976">
    <property type="term" value="F:transcription cis-regulatory region binding"/>
    <property type="evidence" value="ECO:0007669"/>
    <property type="project" value="TreeGrafter"/>
</dbReference>
<evidence type="ECO:0000256" key="2">
    <source>
        <dbReference type="ARBA" id="ARBA00022491"/>
    </source>
</evidence>
<comment type="cofactor">
    <cofactor evidence="7">
        <name>Zn(2+)</name>
        <dbReference type="ChEBI" id="CHEBI:29105"/>
    </cofactor>
    <text evidence="7">Binds 1 zinc ion per subunit.</text>
</comment>
<dbReference type="GO" id="GO:0003700">
    <property type="term" value="F:DNA-binding transcription factor activity"/>
    <property type="evidence" value="ECO:0007669"/>
    <property type="project" value="InterPro"/>
</dbReference>
<evidence type="ECO:0000256" key="6">
    <source>
        <dbReference type="ARBA" id="ARBA00023163"/>
    </source>
</evidence>
<dbReference type="GO" id="GO:1900376">
    <property type="term" value="P:regulation of secondary metabolite biosynthetic process"/>
    <property type="evidence" value="ECO:0007669"/>
    <property type="project" value="TreeGrafter"/>
</dbReference>
<dbReference type="EMBL" id="CP017634">
    <property type="protein sequence ID" value="ATW28900.1"/>
    <property type="molecule type" value="Genomic_DNA"/>
</dbReference>
<dbReference type="InterPro" id="IPR043135">
    <property type="entry name" value="Fur_C"/>
</dbReference>
<dbReference type="Gene3D" id="1.10.10.10">
    <property type="entry name" value="Winged helix-like DNA-binding domain superfamily/Winged helix DNA-binding domain"/>
    <property type="match status" value="1"/>
</dbReference>
<dbReference type="AlphaFoldDB" id="A0A3G1L2L3"/>
<protein>
    <recommendedName>
        <fullName evidence="11">Ferric uptake regulation protein</fullName>
    </recommendedName>
</protein>
<evidence type="ECO:0000256" key="4">
    <source>
        <dbReference type="ARBA" id="ARBA00023015"/>
    </source>
</evidence>
<evidence type="ECO:0000313" key="9">
    <source>
        <dbReference type="EMBL" id="ATW28900.1"/>
    </source>
</evidence>
<proteinExistence type="inferred from homology"/>
<keyword evidence="3 7" id="KW-0862">Zinc</keyword>
<evidence type="ECO:0000256" key="5">
    <source>
        <dbReference type="ARBA" id="ARBA00023125"/>
    </source>
</evidence>
<evidence type="ECO:0000256" key="3">
    <source>
        <dbReference type="ARBA" id="ARBA00022833"/>
    </source>
</evidence>
<keyword evidence="10" id="KW-1185">Reference proteome</keyword>
<dbReference type="PANTHER" id="PTHR33202">
    <property type="entry name" value="ZINC UPTAKE REGULATION PROTEIN"/>
    <property type="match status" value="1"/>
</dbReference>
<evidence type="ECO:0000256" key="8">
    <source>
        <dbReference type="PIRSR" id="PIRSR602481-2"/>
    </source>
</evidence>
<feature type="binding site" evidence="7">
    <location>
        <position position="125"/>
    </location>
    <ligand>
        <name>Zn(2+)</name>
        <dbReference type="ChEBI" id="CHEBI:29105"/>
    </ligand>
</feature>
<feature type="binding site" evidence="7">
    <location>
        <position position="128"/>
    </location>
    <ligand>
        <name>Zn(2+)</name>
        <dbReference type="ChEBI" id="CHEBI:29105"/>
    </ligand>
</feature>
<evidence type="ECO:0000256" key="1">
    <source>
        <dbReference type="ARBA" id="ARBA00007957"/>
    </source>
</evidence>
<keyword evidence="8" id="KW-0408">Iron</keyword>
<dbReference type="SUPFAM" id="SSF46785">
    <property type="entry name" value="Winged helix' DNA-binding domain"/>
    <property type="match status" value="1"/>
</dbReference>
<evidence type="ECO:0000313" key="10">
    <source>
        <dbReference type="Proteomes" id="UP000323521"/>
    </source>
</evidence>
<organism evidence="9 10">
    <name type="scientific">Formimonas warabiya</name>
    <dbReference type="NCBI Taxonomy" id="1761012"/>
    <lineage>
        <taxon>Bacteria</taxon>
        <taxon>Bacillati</taxon>
        <taxon>Bacillota</taxon>
        <taxon>Clostridia</taxon>
        <taxon>Eubacteriales</taxon>
        <taxon>Peptococcaceae</taxon>
        <taxon>Candidatus Formimonas</taxon>
    </lineage>
</organism>
<dbReference type="Pfam" id="PF01475">
    <property type="entry name" value="FUR"/>
    <property type="match status" value="1"/>
</dbReference>
<comment type="similarity">
    <text evidence="1">Belongs to the Fur family.</text>
</comment>
<keyword evidence="6" id="KW-0804">Transcription</keyword>
<dbReference type="InterPro" id="IPR036388">
    <property type="entry name" value="WH-like_DNA-bd_sf"/>
</dbReference>
<reference evidence="9 10" key="1">
    <citation type="submission" date="2016-10" db="EMBL/GenBank/DDBJ databases">
        <title>Complete Genome Sequence of Peptococcaceae strain DCMF.</title>
        <authorList>
            <person name="Edwards R.J."/>
            <person name="Holland S.I."/>
            <person name="Deshpande N.P."/>
            <person name="Wong Y.K."/>
            <person name="Ertan H."/>
            <person name="Manefield M."/>
            <person name="Russell T.L."/>
            <person name="Lee M.J."/>
        </authorList>
    </citation>
    <scope>NUCLEOTIDE SEQUENCE [LARGE SCALE GENOMIC DNA]</scope>
    <source>
        <strain evidence="9 10">DCMF</strain>
    </source>
</reference>
<name>A0A3G1L2L3_FORW1</name>
<feature type="binding site" evidence="8">
    <location>
        <position position="117"/>
    </location>
    <ligand>
        <name>Fe cation</name>
        <dbReference type="ChEBI" id="CHEBI:24875"/>
    </ligand>
</feature>
<dbReference type="PANTHER" id="PTHR33202:SF8">
    <property type="entry name" value="PEROXIDE-RESPONSIVE REPRESSOR PERR"/>
    <property type="match status" value="1"/>
</dbReference>
<keyword evidence="4" id="KW-0805">Transcription regulation</keyword>
<feature type="binding site" evidence="8">
    <location>
        <position position="79"/>
    </location>
    <ligand>
        <name>Fe cation</name>
        <dbReference type="ChEBI" id="CHEBI:24875"/>
    </ligand>
</feature>
<dbReference type="InterPro" id="IPR036390">
    <property type="entry name" value="WH_DNA-bd_sf"/>
</dbReference>
<gene>
    <name evidence="9" type="ORF">DCMF_25440</name>
</gene>
<dbReference type="Gene3D" id="3.30.1490.190">
    <property type="match status" value="1"/>
</dbReference>
<dbReference type="InterPro" id="IPR002481">
    <property type="entry name" value="FUR"/>
</dbReference>
<feature type="binding site" evidence="7">
    <location>
        <position position="85"/>
    </location>
    <ligand>
        <name>Zn(2+)</name>
        <dbReference type="ChEBI" id="CHEBI:29105"/>
    </ligand>
</feature>
<sequence length="135" mass="15107">MQTRGQKLTKQRLAIIRVLNESELPLTAEEIFLRVKEGNENTSLATVYRNLKNLVSAGLVVKSGLLDDKVQYRLQSAPHSHNLVCLGCHKVIQLSQCPLDCLTETIGQKEGFTVTEHRMELYGYCTDCGKKTAES</sequence>
<keyword evidence="2" id="KW-0678">Repressor</keyword>
<comment type="cofactor">
    <cofactor evidence="8">
        <name>Mn(2+)</name>
        <dbReference type="ChEBI" id="CHEBI:29035"/>
    </cofactor>
    <cofactor evidence="8">
        <name>Fe(2+)</name>
        <dbReference type="ChEBI" id="CHEBI:29033"/>
    </cofactor>
    <text evidence="8">Binds 1 Mn(2+) or Fe(2+) ion per subunit.</text>
</comment>
<feature type="binding site" evidence="7">
    <location>
        <position position="88"/>
    </location>
    <ligand>
        <name>Zn(2+)</name>
        <dbReference type="ChEBI" id="CHEBI:29105"/>
    </ligand>
</feature>
<accession>A0A3G1L2L3</accession>
<evidence type="ECO:0000256" key="7">
    <source>
        <dbReference type="PIRSR" id="PIRSR602481-1"/>
    </source>
</evidence>
<evidence type="ECO:0008006" key="11">
    <source>
        <dbReference type="Google" id="ProtNLM"/>
    </source>
</evidence>
<dbReference type="KEGG" id="fwa:DCMF_25440"/>
<dbReference type="CDD" id="cd07153">
    <property type="entry name" value="Fur_like"/>
    <property type="match status" value="1"/>
</dbReference>
<keyword evidence="7" id="KW-0479">Metal-binding</keyword>
<keyword evidence="5" id="KW-0238">DNA-binding</keyword>
<dbReference type="GO" id="GO:0008270">
    <property type="term" value="F:zinc ion binding"/>
    <property type="evidence" value="ECO:0007669"/>
    <property type="project" value="TreeGrafter"/>
</dbReference>
<dbReference type="GO" id="GO:0045892">
    <property type="term" value="P:negative regulation of DNA-templated transcription"/>
    <property type="evidence" value="ECO:0007669"/>
    <property type="project" value="TreeGrafter"/>
</dbReference>
<dbReference type="Proteomes" id="UP000323521">
    <property type="component" value="Chromosome"/>
</dbReference>